<comment type="catalytic activity">
    <reaction evidence="1">
        <text>[protein]-peptidylproline (omega=180) = [protein]-peptidylproline (omega=0)</text>
        <dbReference type="Rhea" id="RHEA:16237"/>
        <dbReference type="Rhea" id="RHEA-COMP:10747"/>
        <dbReference type="Rhea" id="RHEA-COMP:10748"/>
        <dbReference type="ChEBI" id="CHEBI:83833"/>
        <dbReference type="ChEBI" id="CHEBI:83834"/>
        <dbReference type="EC" id="5.2.1.8"/>
    </reaction>
</comment>
<dbReference type="Gene3D" id="1.10.287.460">
    <property type="entry name" value="Peptidyl-prolyl cis-trans isomerase, FKBP-type, N-terminal domain"/>
    <property type="match status" value="1"/>
</dbReference>
<evidence type="ECO:0000256" key="1">
    <source>
        <dbReference type="ARBA" id="ARBA00000971"/>
    </source>
</evidence>
<organism evidence="6">
    <name type="scientific">marine metagenome</name>
    <dbReference type="NCBI Taxonomy" id="408172"/>
    <lineage>
        <taxon>unclassified sequences</taxon>
        <taxon>metagenomes</taxon>
        <taxon>ecological metagenomes</taxon>
    </lineage>
</organism>
<dbReference type="AlphaFoldDB" id="A0A382TK63"/>
<dbReference type="Pfam" id="PF00254">
    <property type="entry name" value="FKBP_C"/>
    <property type="match status" value="1"/>
</dbReference>
<evidence type="ECO:0000256" key="2">
    <source>
        <dbReference type="ARBA" id="ARBA00013194"/>
    </source>
</evidence>
<evidence type="ECO:0000259" key="5">
    <source>
        <dbReference type="PROSITE" id="PS50059"/>
    </source>
</evidence>
<dbReference type="EC" id="5.2.1.8" evidence="2"/>
<name>A0A382TK63_9ZZZZ</name>
<feature type="domain" description="PPIase FKBP-type" evidence="5">
    <location>
        <begin position="144"/>
        <end position="229"/>
    </location>
</feature>
<dbReference type="GO" id="GO:0003755">
    <property type="term" value="F:peptidyl-prolyl cis-trans isomerase activity"/>
    <property type="evidence" value="ECO:0007669"/>
    <property type="project" value="UniProtKB-KW"/>
</dbReference>
<keyword evidence="4" id="KW-0413">Isomerase</keyword>
<dbReference type="PANTHER" id="PTHR43811:SF19">
    <property type="entry name" value="39 KDA FK506-BINDING NUCLEAR PROTEIN"/>
    <property type="match status" value="1"/>
</dbReference>
<dbReference type="InterPro" id="IPR000774">
    <property type="entry name" value="PPIase_FKBP_N"/>
</dbReference>
<dbReference type="GO" id="GO:0006457">
    <property type="term" value="P:protein folding"/>
    <property type="evidence" value="ECO:0007669"/>
    <property type="project" value="InterPro"/>
</dbReference>
<protein>
    <recommendedName>
        <fullName evidence="2">peptidylprolyl isomerase</fullName>
        <ecNumber evidence="2">5.2.1.8</ecNumber>
    </recommendedName>
</protein>
<dbReference type="EMBL" id="UINC01136828">
    <property type="protein sequence ID" value="SVD21828.1"/>
    <property type="molecule type" value="Genomic_DNA"/>
</dbReference>
<dbReference type="InterPro" id="IPR001179">
    <property type="entry name" value="PPIase_FKBP_dom"/>
</dbReference>
<gene>
    <name evidence="6" type="ORF">METZ01_LOCUS374682</name>
</gene>
<feature type="non-terminal residue" evidence="6">
    <location>
        <position position="1"/>
    </location>
</feature>
<dbReference type="InterPro" id="IPR046357">
    <property type="entry name" value="PPIase_dom_sf"/>
</dbReference>
<dbReference type="SUPFAM" id="SSF54534">
    <property type="entry name" value="FKBP-like"/>
    <property type="match status" value="1"/>
</dbReference>
<keyword evidence="3" id="KW-0697">Rotamase</keyword>
<dbReference type="InterPro" id="IPR036944">
    <property type="entry name" value="PPIase_FKBP_N_sf"/>
</dbReference>
<accession>A0A382TK63</accession>
<dbReference type="Pfam" id="PF01346">
    <property type="entry name" value="FKBP_N"/>
    <property type="match status" value="1"/>
</dbReference>
<dbReference type="Gene3D" id="3.10.50.40">
    <property type="match status" value="1"/>
</dbReference>
<proteinExistence type="predicted"/>
<evidence type="ECO:0000256" key="3">
    <source>
        <dbReference type="ARBA" id="ARBA00023110"/>
    </source>
</evidence>
<dbReference type="PANTHER" id="PTHR43811">
    <property type="entry name" value="FKBP-TYPE PEPTIDYL-PROLYL CIS-TRANS ISOMERASE FKPA"/>
    <property type="match status" value="1"/>
</dbReference>
<reference evidence="6" key="1">
    <citation type="submission" date="2018-05" db="EMBL/GenBank/DDBJ databases">
        <authorList>
            <person name="Lanie J.A."/>
            <person name="Ng W.-L."/>
            <person name="Kazmierczak K.M."/>
            <person name="Andrzejewski T.M."/>
            <person name="Davidsen T.M."/>
            <person name="Wayne K.J."/>
            <person name="Tettelin H."/>
            <person name="Glass J.I."/>
            <person name="Rusch D."/>
            <person name="Podicherti R."/>
            <person name="Tsui H.-C.T."/>
            <person name="Winkler M.E."/>
        </authorList>
    </citation>
    <scope>NUCLEOTIDE SEQUENCE</scope>
</reference>
<evidence type="ECO:0000313" key="6">
    <source>
        <dbReference type="EMBL" id="SVD21828.1"/>
    </source>
</evidence>
<sequence>VNNNFSFVLFSLLITGCENSDAIKPVTHLKDGKDSSSYALGADLGENLKKQYVELDYGAFLTGLKFGYDKDDDPLLTKEERKDAFQVLQASIRNKQQEQSKDNIKVAEAFLEKNKANNPDVKETPTGLQYRVIREGTGKSPTSMDQVQVNYEGHLLDGTVFDSSYEKDEPAVFRLNGVIKGWIEGLQLMKVGAEFEFFIHPKLGFGQRGNQNVPPNSALIFKVELLKVFEKNMK</sequence>
<dbReference type="PROSITE" id="PS50059">
    <property type="entry name" value="FKBP_PPIASE"/>
    <property type="match status" value="1"/>
</dbReference>
<evidence type="ECO:0000256" key="4">
    <source>
        <dbReference type="ARBA" id="ARBA00023235"/>
    </source>
</evidence>